<feature type="compositionally biased region" description="Basic and acidic residues" evidence="1">
    <location>
        <begin position="507"/>
        <end position="524"/>
    </location>
</feature>
<dbReference type="KEGG" id="mbe:MBM_09348"/>
<evidence type="ECO:0000313" key="3">
    <source>
        <dbReference type="EMBL" id="EKD12482.1"/>
    </source>
</evidence>
<dbReference type="AlphaFoldDB" id="K1WJT3"/>
<feature type="domain" description="Nitrogen regulatory protein areA GATA-like" evidence="2">
    <location>
        <begin position="104"/>
        <end position="131"/>
    </location>
</feature>
<feature type="region of interest" description="Disordered" evidence="1">
    <location>
        <begin position="496"/>
        <end position="589"/>
    </location>
</feature>
<feature type="region of interest" description="Disordered" evidence="1">
    <location>
        <begin position="155"/>
        <end position="481"/>
    </location>
</feature>
<feature type="compositionally biased region" description="Basic residues" evidence="1">
    <location>
        <begin position="279"/>
        <end position="295"/>
    </location>
</feature>
<dbReference type="GeneID" id="18765283"/>
<sequence length="589" mass="64347">MESAFLRCHKTSRRPQTVQNRPRPRSRSRSRPRPPTRKTLLPPPVILNPDADSLKGDVGAASFEATRMALILPKGIVVNSDQINDSIQSIALEPLDAAEIAKFWKVYTTTKRRLLDPTAERLENYWWRIWHSDRQYLDAATIARLFAHISDGPTFMPLRGPPNRHEGPSPPNRSMHQHRPGTSSTTALQQPPPSGPSIGTTTTARSKAPVPMPHPILKKTRGPSTGGPRPTARFISPHESEHEKEDTSPASPISHVAMQPPSPDPKDAKPDKKPLGTGSKKKAGFMASKKKRPVIVRRQSSLSSADAAAKEAEASQAAVGFPSSLDPPPKNSGRIQSKFQENFSPPPERFRGPKKRLGELKRTSPRKPASGKGRAAPHQRLSEGTVATPGGDPGPSTQLCRIENRQSAEEVPEEPTPEELEEVEEEVEEELEMQRILLAEANARVQKRRPKPGPESSEHMQSKSVRSKSAGNLGLMCNDHKGSPSLAPSLAAATGLVLGTSPSGPRDIQRSTRRIPEGKGKGKEIEDDEAGPLEDVFARIPVPRAKSTSGVEALSRSKSQLTLLLKRDEEKASRNSEKHGNDKGKGKLW</sequence>
<dbReference type="Proteomes" id="UP000006753">
    <property type="component" value="Unassembled WGS sequence"/>
</dbReference>
<accession>K1WJT3</accession>
<organism evidence="3 4">
    <name type="scientific">Marssonina brunnea f. sp. multigermtubi (strain MB_m1)</name>
    <name type="common">Marssonina leaf spot fungus</name>
    <dbReference type="NCBI Taxonomy" id="1072389"/>
    <lineage>
        <taxon>Eukaryota</taxon>
        <taxon>Fungi</taxon>
        <taxon>Dikarya</taxon>
        <taxon>Ascomycota</taxon>
        <taxon>Pezizomycotina</taxon>
        <taxon>Leotiomycetes</taxon>
        <taxon>Helotiales</taxon>
        <taxon>Drepanopezizaceae</taxon>
        <taxon>Drepanopeziza</taxon>
    </lineage>
</organism>
<dbReference type="EMBL" id="JH921457">
    <property type="protein sequence ID" value="EKD12482.1"/>
    <property type="molecule type" value="Genomic_DNA"/>
</dbReference>
<name>K1WJT3_MARBU</name>
<dbReference type="eggNOG" id="ENOG502SDF2">
    <property type="taxonomic scope" value="Eukaryota"/>
</dbReference>
<feature type="compositionally biased region" description="Acidic residues" evidence="1">
    <location>
        <begin position="410"/>
        <end position="431"/>
    </location>
</feature>
<reference evidence="3 4" key="1">
    <citation type="journal article" date="2012" name="BMC Genomics">
        <title>Sequencing the genome of Marssonina brunnea reveals fungus-poplar co-evolution.</title>
        <authorList>
            <person name="Zhu S."/>
            <person name="Cao Y.-Z."/>
            <person name="Jiang C."/>
            <person name="Tan B.-Y."/>
            <person name="Wang Z."/>
            <person name="Feng S."/>
            <person name="Zhang L."/>
            <person name="Su X.-H."/>
            <person name="Brejova B."/>
            <person name="Vinar T."/>
            <person name="Xu M."/>
            <person name="Wang M.-X."/>
            <person name="Zhang S.-G."/>
            <person name="Huang M.-R."/>
            <person name="Wu R."/>
            <person name="Zhou Y."/>
        </authorList>
    </citation>
    <scope>NUCLEOTIDE SEQUENCE [LARGE SCALE GENOMIC DNA]</scope>
    <source>
        <strain evidence="3 4">MB_m1</strain>
    </source>
</reference>
<dbReference type="OrthoDB" id="5424234at2759"/>
<feature type="compositionally biased region" description="Basic and acidic residues" evidence="1">
    <location>
        <begin position="565"/>
        <end position="589"/>
    </location>
</feature>
<keyword evidence="4" id="KW-1185">Reference proteome</keyword>
<protein>
    <recommendedName>
        <fullName evidence="2">Nitrogen regulatory protein areA GATA-like domain-containing protein</fullName>
    </recommendedName>
</protein>
<dbReference type="OMA" id="KQNERTE"/>
<dbReference type="InParanoid" id="K1WJT3"/>
<dbReference type="HOGENOM" id="CLU_501688_0_0_1"/>
<feature type="compositionally biased region" description="Polar residues" evidence="1">
    <location>
        <begin position="546"/>
        <end position="562"/>
    </location>
</feature>
<feature type="compositionally biased region" description="Polar residues" evidence="1">
    <location>
        <begin position="333"/>
        <end position="343"/>
    </location>
</feature>
<evidence type="ECO:0000313" key="4">
    <source>
        <dbReference type="Proteomes" id="UP000006753"/>
    </source>
</evidence>
<proteinExistence type="predicted"/>
<feature type="compositionally biased region" description="Basic and acidic residues" evidence="1">
    <location>
        <begin position="236"/>
        <end position="247"/>
    </location>
</feature>
<dbReference type="Pfam" id="PF08550">
    <property type="entry name" value="GATA_AreA"/>
    <property type="match status" value="1"/>
</dbReference>
<evidence type="ECO:0000256" key="1">
    <source>
        <dbReference type="SAM" id="MobiDB-lite"/>
    </source>
</evidence>
<gene>
    <name evidence="3" type="ORF">MBM_09348</name>
</gene>
<dbReference type="STRING" id="1072389.K1WJT3"/>
<feature type="compositionally biased region" description="Polar residues" evidence="1">
    <location>
        <begin position="180"/>
        <end position="189"/>
    </location>
</feature>
<feature type="compositionally biased region" description="Basic and acidic residues" evidence="1">
    <location>
        <begin position="264"/>
        <end position="274"/>
    </location>
</feature>
<feature type="region of interest" description="Disordered" evidence="1">
    <location>
        <begin position="1"/>
        <end position="46"/>
    </location>
</feature>
<feature type="compositionally biased region" description="Basic residues" evidence="1">
    <location>
        <begin position="22"/>
        <end position="36"/>
    </location>
</feature>
<evidence type="ECO:0000259" key="2">
    <source>
        <dbReference type="Pfam" id="PF08550"/>
    </source>
</evidence>
<dbReference type="InterPro" id="IPR013860">
    <property type="entry name" value="AreA_GATA"/>
</dbReference>
<feature type="compositionally biased region" description="Basic and acidic residues" evidence="1">
    <location>
        <begin position="348"/>
        <end position="362"/>
    </location>
</feature>